<protein>
    <recommendedName>
        <fullName evidence="3">F-box domain-containing protein</fullName>
    </recommendedName>
</protein>
<proteinExistence type="predicted"/>
<name>A0A167WUY0_9AGAM</name>
<sequence length="253" mass="29013">MADDIPVDTIVTVLESLSKVVILELLCIPFDSFEPLQNIVTACPNLEKLFMKGIEDLSFSDMDSEWHRPINTPPEPLPCASLQLLSSVDCPFNTPFFRWVRKSCSRWQSNQLQSICMDFESLFVDRKKFHHLIHDLGATLQNLCIVNMKNYLTNRQILQSTDGLAMINKVASDRFRFLNISFVDEDGDLGDILASHHAHLTAIDNHLQQTNFINFQCLTLGVPDNSINTIQDYFPLTAARGLHLKMYVWRWLQ</sequence>
<evidence type="ECO:0000313" key="1">
    <source>
        <dbReference type="EMBL" id="KZP06509.1"/>
    </source>
</evidence>
<dbReference type="Proteomes" id="UP000076532">
    <property type="component" value="Unassembled WGS sequence"/>
</dbReference>
<evidence type="ECO:0008006" key="3">
    <source>
        <dbReference type="Google" id="ProtNLM"/>
    </source>
</evidence>
<keyword evidence="2" id="KW-1185">Reference proteome</keyword>
<dbReference type="AlphaFoldDB" id="A0A167WUY0"/>
<gene>
    <name evidence="1" type="ORF">FIBSPDRAFT_902749</name>
</gene>
<dbReference type="EMBL" id="KV417784">
    <property type="protein sequence ID" value="KZP06509.1"/>
    <property type="molecule type" value="Genomic_DNA"/>
</dbReference>
<reference evidence="1 2" key="1">
    <citation type="journal article" date="2016" name="Mol. Biol. Evol.">
        <title>Comparative Genomics of Early-Diverging Mushroom-Forming Fungi Provides Insights into the Origins of Lignocellulose Decay Capabilities.</title>
        <authorList>
            <person name="Nagy L.G."/>
            <person name="Riley R."/>
            <person name="Tritt A."/>
            <person name="Adam C."/>
            <person name="Daum C."/>
            <person name="Floudas D."/>
            <person name="Sun H."/>
            <person name="Yadav J.S."/>
            <person name="Pangilinan J."/>
            <person name="Larsson K.H."/>
            <person name="Matsuura K."/>
            <person name="Barry K."/>
            <person name="Labutti K."/>
            <person name="Kuo R."/>
            <person name="Ohm R.A."/>
            <person name="Bhattacharya S.S."/>
            <person name="Shirouzu T."/>
            <person name="Yoshinaga Y."/>
            <person name="Martin F.M."/>
            <person name="Grigoriev I.V."/>
            <person name="Hibbett D.S."/>
        </authorList>
    </citation>
    <scope>NUCLEOTIDE SEQUENCE [LARGE SCALE GENOMIC DNA]</scope>
    <source>
        <strain evidence="1 2">CBS 109695</strain>
    </source>
</reference>
<evidence type="ECO:0000313" key="2">
    <source>
        <dbReference type="Proteomes" id="UP000076532"/>
    </source>
</evidence>
<organism evidence="1 2">
    <name type="scientific">Athelia psychrophila</name>
    <dbReference type="NCBI Taxonomy" id="1759441"/>
    <lineage>
        <taxon>Eukaryota</taxon>
        <taxon>Fungi</taxon>
        <taxon>Dikarya</taxon>
        <taxon>Basidiomycota</taxon>
        <taxon>Agaricomycotina</taxon>
        <taxon>Agaricomycetes</taxon>
        <taxon>Agaricomycetidae</taxon>
        <taxon>Atheliales</taxon>
        <taxon>Atheliaceae</taxon>
        <taxon>Athelia</taxon>
    </lineage>
</organism>
<accession>A0A167WUY0</accession>